<dbReference type="InterPro" id="IPR025944">
    <property type="entry name" value="Sigma_54_int_dom_CS"/>
</dbReference>
<dbReference type="eggNOG" id="COG2204">
    <property type="taxonomic scope" value="Bacteria"/>
</dbReference>
<gene>
    <name evidence="19" type="ordered locus">Flexsi_1136</name>
</gene>
<dbReference type="Gene3D" id="1.10.8.60">
    <property type="match status" value="1"/>
</dbReference>
<evidence type="ECO:0000256" key="14">
    <source>
        <dbReference type="ARBA" id="ARBA00029881"/>
    </source>
</evidence>
<dbReference type="Gene3D" id="1.10.10.60">
    <property type="entry name" value="Homeodomain-like"/>
    <property type="match status" value="1"/>
</dbReference>
<dbReference type="InterPro" id="IPR002078">
    <property type="entry name" value="Sigma_54_int"/>
</dbReference>
<dbReference type="PROSITE" id="PS50045">
    <property type="entry name" value="SIGMA54_INTERACT_4"/>
    <property type="match status" value="1"/>
</dbReference>
<keyword evidence="9" id="KW-0805">Transcription regulation</keyword>
<dbReference type="PROSITE" id="PS00675">
    <property type="entry name" value="SIGMA54_INTERACT_1"/>
    <property type="match status" value="1"/>
</dbReference>
<evidence type="ECO:0000256" key="15">
    <source>
        <dbReference type="ARBA" id="ARBA00031910"/>
    </source>
</evidence>
<keyword evidence="4" id="KW-0678">Repressor</keyword>
<dbReference type="Gene3D" id="3.40.50.300">
    <property type="entry name" value="P-loop containing nucleotide triphosphate hydrolases"/>
    <property type="match status" value="1"/>
</dbReference>
<dbReference type="Pfam" id="PF00158">
    <property type="entry name" value="Sigma54_activat"/>
    <property type="match status" value="1"/>
</dbReference>
<dbReference type="SMART" id="SM00382">
    <property type="entry name" value="AAA"/>
    <property type="match status" value="1"/>
</dbReference>
<dbReference type="SUPFAM" id="SSF52172">
    <property type="entry name" value="CheY-like"/>
    <property type="match status" value="1"/>
</dbReference>
<evidence type="ECO:0000256" key="1">
    <source>
        <dbReference type="ARBA" id="ARBA00004496"/>
    </source>
</evidence>
<dbReference type="SMART" id="SM00448">
    <property type="entry name" value="REC"/>
    <property type="match status" value="1"/>
</dbReference>
<dbReference type="Pfam" id="PF25601">
    <property type="entry name" value="AAA_lid_14"/>
    <property type="match status" value="1"/>
</dbReference>
<dbReference type="GO" id="GO:0006355">
    <property type="term" value="P:regulation of DNA-templated transcription"/>
    <property type="evidence" value="ECO:0007669"/>
    <property type="project" value="InterPro"/>
</dbReference>
<reference evidence="20" key="2">
    <citation type="submission" date="2011-06" db="EMBL/GenBank/DDBJ databases">
        <title>The complete genome of Flexistipes sinusarabici DSM 4947.</title>
        <authorList>
            <person name="Lucas S."/>
            <person name="Han J."/>
            <person name="Lapidus A."/>
            <person name="Bruce D."/>
            <person name="Goodwin L."/>
            <person name="Pitluck S."/>
            <person name="Peters L."/>
            <person name="Kyrpides N."/>
            <person name="Mavromatis K."/>
            <person name="Ivanova N."/>
            <person name="Mikhailova N."/>
            <person name="Chertkov O."/>
            <person name="Detter J.C."/>
            <person name="Tapia R."/>
            <person name="Han C."/>
            <person name="Land M."/>
            <person name="Hauser L."/>
            <person name="Markowitz V."/>
            <person name="Cheng J.-F."/>
            <person name="Hugenholtz P."/>
            <person name="Woyke T."/>
            <person name="Wu D."/>
            <person name="Spring S."/>
            <person name="Schroeder M."/>
            <person name="Brambilla E."/>
            <person name="Klenk H.-P."/>
            <person name="Eisen J.A."/>
        </authorList>
    </citation>
    <scope>NUCLEOTIDE SEQUENCE [LARGE SCALE GENOMIC DNA]</scope>
    <source>
        <strain evidence="20">DSM 4947 / MAS 10</strain>
    </source>
</reference>
<organism evidence="19 20">
    <name type="scientific">Flexistipes sinusarabici (strain ATCC 49648 / DSM 4947 / MAS 10)</name>
    <dbReference type="NCBI Taxonomy" id="717231"/>
    <lineage>
        <taxon>Bacteria</taxon>
        <taxon>Pseudomonadati</taxon>
        <taxon>Deferribacterota</taxon>
        <taxon>Deferribacteres</taxon>
        <taxon>Deferribacterales</taxon>
        <taxon>Flexistipitaceae</taxon>
        <taxon>Flexistipes</taxon>
    </lineage>
</organism>
<keyword evidence="5 16" id="KW-0597">Phosphoprotein</keyword>
<dbReference type="Pfam" id="PF02954">
    <property type="entry name" value="HTH_8"/>
    <property type="match status" value="1"/>
</dbReference>
<feature type="modified residue" description="4-aspartylphosphate" evidence="16">
    <location>
        <position position="55"/>
    </location>
</feature>
<dbReference type="STRING" id="717231.Flexsi_1136"/>
<dbReference type="InterPro" id="IPR025662">
    <property type="entry name" value="Sigma_54_int_dom_ATP-bd_1"/>
</dbReference>
<proteinExistence type="predicted"/>
<dbReference type="EMBL" id="CP002858">
    <property type="protein sequence ID" value="AEI14792.1"/>
    <property type="molecule type" value="Genomic_DNA"/>
</dbReference>
<keyword evidence="12" id="KW-0804">Transcription</keyword>
<keyword evidence="20" id="KW-1185">Reference proteome</keyword>
<dbReference type="HOGENOM" id="CLU_000445_0_6_0"/>
<dbReference type="OrthoDB" id="9814761at2"/>
<evidence type="ECO:0000256" key="5">
    <source>
        <dbReference type="ARBA" id="ARBA00022553"/>
    </source>
</evidence>
<dbReference type="InterPro" id="IPR001789">
    <property type="entry name" value="Sig_transdc_resp-reg_receiver"/>
</dbReference>
<dbReference type="GO" id="GO:0043565">
    <property type="term" value="F:sequence-specific DNA binding"/>
    <property type="evidence" value="ECO:0007669"/>
    <property type="project" value="InterPro"/>
</dbReference>
<dbReference type="Pfam" id="PF00072">
    <property type="entry name" value="Response_reg"/>
    <property type="match status" value="1"/>
</dbReference>
<keyword evidence="7" id="KW-0067">ATP-binding</keyword>
<dbReference type="AlphaFoldDB" id="F8E6F5"/>
<dbReference type="InterPro" id="IPR009057">
    <property type="entry name" value="Homeodomain-like_sf"/>
</dbReference>
<keyword evidence="13" id="KW-0535">Nitrogen fixation</keyword>
<evidence type="ECO:0000256" key="8">
    <source>
        <dbReference type="ARBA" id="ARBA00023012"/>
    </source>
</evidence>
<accession>F8E6F5</accession>
<dbReference type="PROSITE" id="PS00688">
    <property type="entry name" value="SIGMA54_INTERACT_3"/>
    <property type="match status" value="1"/>
</dbReference>
<dbReference type="SUPFAM" id="SSF52540">
    <property type="entry name" value="P-loop containing nucleoside triphosphate hydrolases"/>
    <property type="match status" value="1"/>
</dbReference>
<evidence type="ECO:0000313" key="20">
    <source>
        <dbReference type="Proteomes" id="UP000006621"/>
    </source>
</evidence>
<evidence type="ECO:0000313" key="19">
    <source>
        <dbReference type="EMBL" id="AEI14792.1"/>
    </source>
</evidence>
<dbReference type="CDD" id="cd00156">
    <property type="entry name" value="REC"/>
    <property type="match status" value="1"/>
</dbReference>
<sequence length="465" mass="52986">MNEFLKVLVIDDEENILWLLKEGLENDFIEVLTTTNIEQAANILEREHIDVCLVDIFLDNANGIELVDRWKKTYAGVNFIIMTAQNTSSNVINSINAGALDFFPKPFDLEKLRNKILEICKKTESESTVGKEFVYDFQTSSQKMLDIYKLIGRIAKTNINVLIQGETGTGKEVLARMIYEKSNRSDKPFVAINMPAIPDELMESELFGHVKGSFTGSVSDKTGKFEQANGGTIFLDEISELNYSLQSKLLRILQERELNRLGSNKTIKLDLRIIAATNKNLENLIKQEKFREDLYYRLNVVSMDIPPLRERKEDIPFLVNHFLKKYRDLKGEVLSIGEDAMEKIKKYTWPGNIRELENAIQSSIIQSSGSVITADDLPQKISKNNVLNGYSDSLFSQLYKLAQDIIDAENLSQKNMAFDEFCRITLKPLFEATLMETDGNKSLAAKILGINRNTLRKKIKELNIE</sequence>
<evidence type="ECO:0000256" key="2">
    <source>
        <dbReference type="ARBA" id="ARBA00019059"/>
    </source>
</evidence>
<keyword evidence="8" id="KW-0902">Two-component regulatory system</keyword>
<evidence type="ECO:0000259" key="17">
    <source>
        <dbReference type="PROSITE" id="PS50045"/>
    </source>
</evidence>
<evidence type="ECO:0000256" key="9">
    <source>
        <dbReference type="ARBA" id="ARBA00023015"/>
    </source>
</evidence>
<dbReference type="FunFam" id="3.40.50.300:FF:000006">
    <property type="entry name" value="DNA-binding transcriptional regulator NtrC"/>
    <property type="match status" value="1"/>
</dbReference>
<dbReference type="PANTHER" id="PTHR32071:SF95">
    <property type="entry name" value="DNA-BINDING TRANSCRIPTIONAL REGULATOR NTRC"/>
    <property type="match status" value="1"/>
</dbReference>
<evidence type="ECO:0000256" key="4">
    <source>
        <dbReference type="ARBA" id="ARBA00022491"/>
    </source>
</evidence>
<feature type="domain" description="Response regulatory" evidence="18">
    <location>
        <begin position="6"/>
        <end position="120"/>
    </location>
</feature>
<dbReference type="Proteomes" id="UP000006621">
    <property type="component" value="Chromosome"/>
</dbReference>
<dbReference type="InterPro" id="IPR002197">
    <property type="entry name" value="HTH_Fis"/>
</dbReference>
<dbReference type="GO" id="GO:0005524">
    <property type="term" value="F:ATP binding"/>
    <property type="evidence" value="ECO:0007669"/>
    <property type="project" value="UniProtKB-KW"/>
</dbReference>
<keyword evidence="10" id="KW-0238">DNA-binding</keyword>
<evidence type="ECO:0000259" key="18">
    <source>
        <dbReference type="PROSITE" id="PS50110"/>
    </source>
</evidence>
<dbReference type="PRINTS" id="PR01590">
    <property type="entry name" value="HTHFIS"/>
</dbReference>
<evidence type="ECO:0000256" key="16">
    <source>
        <dbReference type="PROSITE-ProRule" id="PRU00169"/>
    </source>
</evidence>
<dbReference type="InterPro" id="IPR011006">
    <property type="entry name" value="CheY-like_superfamily"/>
</dbReference>
<dbReference type="PROSITE" id="PS00676">
    <property type="entry name" value="SIGMA54_INTERACT_2"/>
    <property type="match status" value="1"/>
</dbReference>
<evidence type="ECO:0000256" key="3">
    <source>
        <dbReference type="ARBA" id="ARBA00022490"/>
    </source>
</evidence>
<keyword evidence="3" id="KW-0963">Cytoplasm</keyword>
<comment type="subcellular location">
    <subcellularLocation>
        <location evidence="1">Cytoplasm</location>
    </subcellularLocation>
</comment>
<dbReference type="InterPro" id="IPR025943">
    <property type="entry name" value="Sigma_54_int_dom_ATP-bd_2"/>
</dbReference>
<reference evidence="19 20" key="1">
    <citation type="journal article" date="2011" name="Stand. Genomic Sci.">
        <title>Genome sequence of the moderately thermophilic halophile Flexistipes sinusarabici strain (MAS10).</title>
        <authorList>
            <person name="Lapidus A."/>
            <person name="Chertkov O."/>
            <person name="Nolan M."/>
            <person name="Lucas S."/>
            <person name="Hammon N."/>
            <person name="Deshpande S."/>
            <person name="Cheng J.F."/>
            <person name="Tapia R."/>
            <person name="Han C."/>
            <person name="Goodwin L."/>
            <person name="Pitluck S."/>
            <person name="Liolios K."/>
            <person name="Pagani I."/>
            <person name="Ivanova N."/>
            <person name="Huntemann M."/>
            <person name="Mavromatis K."/>
            <person name="Mikhailova N."/>
            <person name="Pati A."/>
            <person name="Chen A."/>
            <person name="Palaniappan K."/>
            <person name="Land M."/>
            <person name="Hauser L."/>
            <person name="Brambilla E.M."/>
            <person name="Rohde M."/>
            <person name="Abt B."/>
            <person name="Spring S."/>
            <person name="Goker M."/>
            <person name="Bristow J."/>
            <person name="Eisen J.A."/>
            <person name="Markowitz V."/>
            <person name="Hugenholtz P."/>
            <person name="Kyrpides N.C."/>
            <person name="Klenk H.P."/>
            <person name="Woyke T."/>
        </authorList>
    </citation>
    <scope>NUCLEOTIDE SEQUENCE [LARGE SCALE GENOMIC DNA]</scope>
    <source>
        <strain evidence="20">DSM 4947 / MAS 10</strain>
    </source>
</reference>
<dbReference type="KEGG" id="fsi:Flexsi_1136"/>
<evidence type="ECO:0000256" key="12">
    <source>
        <dbReference type="ARBA" id="ARBA00023163"/>
    </source>
</evidence>
<dbReference type="CDD" id="cd00009">
    <property type="entry name" value="AAA"/>
    <property type="match status" value="1"/>
</dbReference>
<evidence type="ECO:0000256" key="13">
    <source>
        <dbReference type="ARBA" id="ARBA00023231"/>
    </source>
</evidence>
<dbReference type="PANTHER" id="PTHR32071">
    <property type="entry name" value="TRANSCRIPTIONAL REGULATORY PROTEIN"/>
    <property type="match status" value="1"/>
</dbReference>
<evidence type="ECO:0000256" key="6">
    <source>
        <dbReference type="ARBA" id="ARBA00022741"/>
    </source>
</evidence>
<dbReference type="GO" id="GO:0005737">
    <property type="term" value="C:cytoplasm"/>
    <property type="evidence" value="ECO:0007669"/>
    <property type="project" value="UniProtKB-SubCell"/>
</dbReference>
<dbReference type="RefSeq" id="WP_013886279.1">
    <property type="nucleotide sequence ID" value="NC_015672.1"/>
</dbReference>
<evidence type="ECO:0000256" key="7">
    <source>
        <dbReference type="ARBA" id="ARBA00022840"/>
    </source>
</evidence>
<feature type="domain" description="Sigma-54 factor interaction" evidence="17">
    <location>
        <begin position="137"/>
        <end position="365"/>
    </location>
</feature>
<keyword evidence="6" id="KW-0547">Nucleotide-binding</keyword>
<keyword evidence="11" id="KW-0010">Activator</keyword>
<evidence type="ECO:0000256" key="11">
    <source>
        <dbReference type="ARBA" id="ARBA00023159"/>
    </source>
</evidence>
<dbReference type="InterPro" id="IPR058031">
    <property type="entry name" value="AAA_lid_NorR"/>
</dbReference>
<dbReference type="InterPro" id="IPR027417">
    <property type="entry name" value="P-loop_NTPase"/>
</dbReference>
<evidence type="ECO:0000256" key="10">
    <source>
        <dbReference type="ARBA" id="ARBA00023125"/>
    </source>
</evidence>
<dbReference type="InterPro" id="IPR003593">
    <property type="entry name" value="AAA+_ATPase"/>
</dbReference>
<dbReference type="GO" id="GO:0000160">
    <property type="term" value="P:phosphorelay signal transduction system"/>
    <property type="evidence" value="ECO:0007669"/>
    <property type="project" value="UniProtKB-KW"/>
</dbReference>
<name>F8E6F5_FLESM</name>
<dbReference type="Gene3D" id="3.40.50.2300">
    <property type="match status" value="1"/>
</dbReference>
<dbReference type="PROSITE" id="PS50110">
    <property type="entry name" value="RESPONSE_REGULATORY"/>
    <property type="match status" value="1"/>
</dbReference>
<dbReference type="SUPFAM" id="SSF46689">
    <property type="entry name" value="Homeodomain-like"/>
    <property type="match status" value="1"/>
</dbReference>
<protein>
    <recommendedName>
        <fullName evidence="2">DNA-binding transcriptional regulator NtrC</fullName>
    </recommendedName>
    <alternativeName>
        <fullName evidence="14">Nitrogen regulation protein NR(I)</fullName>
    </alternativeName>
    <alternativeName>
        <fullName evidence="15">Nitrogen regulator I</fullName>
    </alternativeName>
</protein>